<evidence type="ECO:0000256" key="4">
    <source>
        <dbReference type="ARBA" id="ARBA00022989"/>
    </source>
</evidence>
<keyword evidence="5 6" id="KW-0472">Membrane</keyword>
<evidence type="ECO:0000256" key="3">
    <source>
        <dbReference type="ARBA" id="ARBA00022692"/>
    </source>
</evidence>
<dbReference type="InterPro" id="IPR007267">
    <property type="entry name" value="GtrA_DPMS_TM"/>
</dbReference>
<dbReference type="InterPro" id="IPR051401">
    <property type="entry name" value="GtrA_CellWall_Glycosyl"/>
</dbReference>
<dbReference type="Proteomes" id="UP000275069">
    <property type="component" value="Chromosome"/>
</dbReference>
<feature type="domain" description="GtrA/DPMS transmembrane" evidence="7">
    <location>
        <begin position="82"/>
        <end position="208"/>
    </location>
</feature>
<keyword evidence="4 6" id="KW-1133">Transmembrane helix</keyword>
<organism evidence="8 9">
    <name type="scientific">Gryllotalpicola protaetiae</name>
    <dbReference type="NCBI Taxonomy" id="2419771"/>
    <lineage>
        <taxon>Bacteria</taxon>
        <taxon>Bacillati</taxon>
        <taxon>Actinomycetota</taxon>
        <taxon>Actinomycetes</taxon>
        <taxon>Micrococcales</taxon>
        <taxon>Microbacteriaceae</taxon>
        <taxon>Gryllotalpicola</taxon>
    </lineage>
</organism>
<dbReference type="OrthoDB" id="9807815at2"/>
<dbReference type="PANTHER" id="PTHR38459">
    <property type="entry name" value="PROPHAGE BACTOPRENOL-LINKED GLUCOSE TRANSLOCASE HOMOLOG"/>
    <property type="match status" value="1"/>
</dbReference>
<comment type="subcellular location">
    <subcellularLocation>
        <location evidence="1">Membrane</location>
        <topology evidence="1">Multi-pass membrane protein</topology>
    </subcellularLocation>
</comment>
<dbReference type="GO" id="GO:0005886">
    <property type="term" value="C:plasma membrane"/>
    <property type="evidence" value="ECO:0007669"/>
    <property type="project" value="TreeGrafter"/>
</dbReference>
<feature type="transmembrane region" description="Helical" evidence="6">
    <location>
        <begin position="154"/>
        <end position="176"/>
    </location>
</feature>
<name>A0A387BMI3_9MICO</name>
<feature type="transmembrane region" description="Helical" evidence="6">
    <location>
        <begin position="116"/>
        <end position="133"/>
    </location>
</feature>
<evidence type="ECO:0000256" key="1">
    <source>
        <dbReference type="ARBA" id="ARBA00004141"/>
    </source>
</evidence>
<dbReference type="GO" id="GO:0000271">
    <property type="term" value="P:polysaccharide biosynthetic process"/>
    <property type="evidence" value="ECO:0007669"/>
    <property type="project" value="InterPro"/>
</dbReference>
<keyword evidence="9" id="KW-1185">Reference proteome</keyword>
<dbReference type="PANTHER" id="PTHR38459:SF1">
    <property type="entry name" value="PROPHAGE BACTOPRENOL-LINKED GLUCOSE TRANSLOCASE HOMOLOG"/>
    <property type="match status" value="1"/>
</dbReference>
<gene>
    <name evidence="8" type="ORF">D7I44_12510</name>
</gene>
<dbReference type="AlphaFoldDB" id="A0A387BMI3"/>
<evidence type="ECO:0000313" key="8">
    <source>
        <dbReference type="EMBL" id="AYG05415.1"/>
    </source>
</evidence>
<feature type="transmembrane region" description="Helical" evidence="6">
    <location>
        <begin position="83"/>
        <end position="104"/>
    </location>
</feature>
<keyword evidence="3 6" id="KW-0812">Transmembrane</keyword>
<evidence type="ECO:0000313" key="9">
    <source>
        <dbReference type="Proteomes" id="UP000275069"/>
    </source>
</evidence>
<dbReference type="KEGG" id="gry:D7I44_12510"/>
<dbReference type="Pfam" id="PF04138">
    <property type="entry name" value="GtrA_DPMS_TM"/>
    <property type="match status" value="1"/>
</dbReference>
<protein>
    <submittedName>
        <fullName evidence="8">GtrA family protein</fullName>
    </submittedName>
</protein>
<evidence type="ECO:0000259" key="7">
    <source>
        <dbReference type="Pfam" id="PF04138"/>
    </source>
</evidence>
<feature type="transmembrane region" description="Helical" evidence="6">
    <location>
        <begin position="188"/>
        <end position="207"/>
    </location>
</feature>
<sequence>MMTPNETAGGIIMRASWPPPITPTVLFMDPAYRRRPHGLPGSARLTCDRLASVHAISAQIGNLLVKNLIVALYDRFIRDALKFLVVGGAGFVIDAGVFNLMRVGATGHGHFFQGPIGAKIVSVAVATIVTWVGNRYWTFREHRRQNYLLEFVEFTAISLAGLGLNLLCLWVSHYLLGFTSLLADNISGTLIGTVLAMVFRFVLYRYWVYGHYRKDGLTAVKDREARAATAAIYESESDASHDRFATGSLPVVGDAD</sequence>
<comment type="similarity">
    <text evidence="2">Belongs to the GtrA family.</text>
</comment>
<dbReference type="EMBL" id="CP032624">
    <property type="protein sequence ID" value="AYG05415.1"/>
    <property type="molecule type" value="Genomic_DNA"/>
</dbReference>
<reference evidence="8 9" key="1">
    <citation type="submission" date="2018-09" db="EMBL/GenBank/DDBJ databases">
        <title>Genome sequencing of strain 2DFW10M-5.</title>
        <authorList>
            <person name="Heo J."/>
            <person name="Kim S.-J."/>
            <person name="Kwon S.-W."/>
        </authorList>
    </citation>
    <scope>NUCLEOTIDE SEQUENCE [LARGE SCALE GENOMIC DNA]</scope>
    <source>
        <strain evidence="8 9">2DFW10M-5</strain>
    </source>
</reference>
<proteinExistence type="inferred from homology"/>
<evidence type="ECO:0000256" key="2">
    <source>
        <dbReference type="ARBA" id="ARBA00009399"/>
    </source>
</evidence>
<accession>A0A387BMI3</accession>
<evidence type="ECO:0000256" key="6">
    <source>
        <dbReference type="SAM" id="Phobius"/>
    </source>
</evidence>
<evidence type="ECO:0000256" key="5">
    <source>
        <dbReference type="ARBA" id="ARBA00023136"/>
    </source>
</evidence>